<evidence type="ECO:0000313" key="1">
    <source>
        <dbReference type="EMBL" id="KAA6345831.1"/>
    </source>
</evidence>
<feature type="non-terminal residue" evidence="1">
    <location>
        <position position="302"/>
    </location>
</feature>
<dbReference type="AlphaFoldDB" id="A0A5J4SKD2"/>
<dbReference type="Proteomes" id="UP000324800">
    <property type="component" value="Unassembled WGS sequence"/>
</dbReference>
<evidence type="ECO:0000313" key="2">
    <source>
        <dbReference type="Proteomes" id="UP000324800"/>
    </source>
</evidence>
<name>A0A5J4SKD2_9EUKA</name>
<organism evidence="1 2">
    <name type="scientific">Streblomastix strix</name>
    <dbReference type="NCBI Taxonomy" id="222440"/>
    <lineage>
        <taxon>Eukaryota</taxon>
        <taxon>Metamonada</taxon>
        <taxon>Preaxostyla</taxon>
        <taxon>Oxymonadida</taxon>
        <taxon>Streblomastigidae</taxon>
        <taxon>Streblomastix</taxon>
    </lineage>
</organism>
<accession>A0A5J4SKD2</accession>
<protein>
    <submittedName>
        <fullName evidence="1">Uncharacterized protein</fullName>
    </submittedName>
</protein>
<gene>
    <name evidence="1" type="ORF">EZS28_052135</name>
</gene>
<feature type="non-terminal residue" evidence="1">
    <location>
        <position position="1"/>
    </location>
</feature>
<comment type="caution">
    <text evidence="1">The sequence shown here is derived from an EMBL/GenBank/DDBJ whole genome shotgun (WGS) entry which is preliminary data.</text>
</comment>
<proteinExistence type="predicted"/>
<reference evidence="1 2" key="1">
    <citation type="submission" date="2019-03" db="EMBL/GenBank/DDBJ databases">
        <title>Single cell metagenomics reveals metabolic interactions within the superorganism composed of flagellate Streblomastix strix and complex community of Bacteroidetes bacteria on its surface.</title>
        <authorList>
            <person name="Treitli S.C."/>
            <person name="Kolisko M."/>
            <person name="Husnik F."/>
            <person name="Keeling P."/>
            <person name="Hampl V."/>
        </authorList>
    </citation>
    <scope>NUCLEOTIDE SEQUENCE [LARGE SCALE GENOMIC DNA]</scope>
    <source>
        <strain evidence="1">ST1C</strain>
    </source>
</reference>
<dbReference type="EMBL" id="SNRW01040197">
    <property type="protein sequence ID" value="KAA6345831.1"/>
    <property type="molecule type" value="Genomic_DNA"/>
</dbReference>
<sequence length="302" mass="33536">LIGITVSPNKRTKDDKGIHIEESKSPKSSPFLSASGKQVLIDNMIMEPTSFYGCSGIILKGENEEIDHSFILNISTFHVSNNEQGLQSILDSNGFKVRVFDTIFIGLQEPKGIKAKNIDEEESCQWSTSTVHLKEGEVYFGNTTFSGLGDGALFVGAGAKVTLSETTFMYGNKPFGTIGRMKNIQRNIVCDEQIDNKAELQAESESFIEKGIDGQYKESINKWVMINKDICLLTGSLSEIKTNLLYSPQINSIQVEQLDQTNDLSVKIAGSSLIGCKKMLLQLKQKSTDRNEEIDTQHFLFE</sequence>